<dbReference type="InterPro" id="IPR002938">
    <property type="entry name" value="FAD-bd"/>
</dbReference>
<keyword evidence="6" id="KW-1185">Reference proteome</keyword>
<dbReference type="PANTHER" id="PTHR46720">
    <property type="entry name" value="HYDROXYLASE, PUTATIVE (AFU_ORTHOLOGUE AFUA_3G01460)-RELATED"/>
    <property type="match status" value="1"/>
</dbReference>
<proteinExistence type="predicted"/>
<dbReference type="Gene3D" id="3.50.50.60">
    <property type="entry name" value="FAD/NAD(P)-binding domain"/>
    <property type="match status" value="1"/>
</dbReference>
<sequence length="450" mass="49762">MSSNSHLKVAIIGGGIGGLHLAIALTQMRPDAIVDVYESQPELSEFGAGLGLWPRVQEVLSNVGLEEDINACLPPEDDAKPMEICRGDKLNAQTWARVPGMRGLHRRALLELLAKRASRSPHNATHYSKKLISYVEPSSPEEPIVLTFTDGTRATCDILVGADGVKSAVRASMYAQMADKLEIEGAAYEELKTIRGHVDPVWAGLTLYRYLMPSADLKGIDPKHPSLTRNLFLQSYGRALLTYPIDEGRMINCGALVAQHHLFGTTFSGRWAQPVDQKIVQDLYADFNDQGRAITDLMKTPTLWAVNVVPDLPTYVSGRVAVLGDAAHAMVPYMASGAGQAIEDGYILATLLSRTESLPQLPEALRIYDTIRRPFSQSIQRKSLHVGIAELMDERGEVPLGPTPVYGRLLEDPEVMRSHYQWLLTTSLMPDRDRALEMWEGFRNKLRPEA</sequence>
<evidence type="ECO:0000256" key="2">
    <source>
        <dbReference type="ARBA" id="ARBA00022827"/>
    </source>
</evidence>
<gene>
    <name evidence="5" type="ORF">BXZ70DRAFT_1046108</name>
</gene>
<evidence type="ECO:0000313" key="5">
    <source>
        <dbReference type="EMBL" id="KAH8084326.1"/>
    </source>
</evidence>
<keyword evidence="1" id="KW-0285">Flavoprotein</keyword>
<accession>A0A8K0UHJ0</accession>
<keyword evidence="3" id="KW-0560">Oxidoreductase</keyword>
<dbReference type="Proteomes" id="UP000813824">
    <property type="component" value="Unassembled WGS sequence"/>
</dbReference>
<protein>
    <recommendedName>
        <fullName evidence="4">FAD-binding domain-containing protein</fullName>
    </recommendedName>
</protein>
<dbReference type="PANTHER" id="PTHR46720:SF3">
    <property type="entry name" value="FAD-BINDING DOMAIN-CONTAINING PROTEIN-RELATED"/>
    <property type="match status" value="1"/>
</dbReference>
<comment type="caution">
    <text evidence="5">The sequence shown here is derived from an EMBL/GenBank/DDBJ whole genome shotgun (WGS) entry which is preliminary data.</text>
</comment>
<dbReference type="InterPro" id="IPR036188">
    <property type="entry name" value="FAD/NAD-bd_sf"/>
</dbReference>
<dbReference type="InterPro" id="IPR051104">
    <property type="entry name" value="FAD_monoxygenase"/>
</dbReference>
<dbReference type="AlphaFoldDB" id="A0A8K0UHJ0"/>
<dbReference type="OrthoDB" id="417877at2759"/>
<dbReference type="EMBL" id="JAEVFJ010000046">
    <property type="protein sequence ID" value="KAH8084326.1"/>
    <property type="molecule type" value="Genomic_DNA"/>
</dbReference>
<dbReference type="GO" id="GO:0016491">
    <property type="term" value="F:oxidoreductase activity"/>
    <property type="evidence" value="ECO:0007669"/>
    <property type="project" value="UniProtKB-KW"/>
</dbReference>
<name>A0A8K0UHJ0_9AGAR</name>
<feature type="domain" description="FAD-binding" evidence="4">
    <location>
        <begin position="7"/>
        <end position="381"/>
    </location>
</feature>
<dbReference type="PRINTS" id="PR00420">
    <property type="entry name" value="RNGMNOXGNASE"/>
</dbReference>
<dbReference type="SUPFAM" id="SSF54373">
    <property type="entry name" value="FAD-linked reductases, C-terminal domain"/>
    <property type="match status" value="1"/>
</dbReference>
<dbReference type="GO" id="GO:0071949">
    <property type="term" value="F:FAD binding"/>
    <property type="evidence" value="ECO:0007669"/>
    <property type="project" value="InterPro"/>
</dbReference>
<evidence type="ECO:0000313" key="6">
    <source>
        <dbReference type="Proteomes" id="UP000813824"/>
    </source>
</evidence>
<evidence type="ECO:0000256" key="3">
    <source>
        <dbReference type="ARBA" id="ARBA00023002"/>
    </source>
</evidence>
<dbReference type="SUPFAM" id="SSF51905">
    <property type="entry name" value="FAD/NAD(P)-binding domain"/>
    <property type="match status" value="1"/>
</dbReference>
<organism evidence="5 6">
    <name type="scientific">Cristinia sonorae</name>
    <dbReference type="NCBI Taxonomy" id="1940300"/>
    <lineage>
        <taxon>Eukaryota</taxon>
        <taxon>Fungi</taxon>
        <taxon>Dikarya</taxon>
        <taxon>Basidiomycota</taxon>
        <taxon>Agaricomycotina</taxon>
        <taxon>Agaricomycetes</taxon>
        <taxon>Agaricomycetidae</taxon>
        <taxon>Agaricales</taxon>
        <taxon>Pleurotineae</taxon>
        <taxon>Stephanosporaceae</taxon>
        <taxon>Cristinia</taxon>
    </lineage>
</organism>
<dbReference type="Pfam" id="PF01494">
    <property type="entry name" value="FAD_binding_3"/>
    <property type="match status" value="1"/>
</dbReference>
<dbReference type="GO" id="GO:0044550">
    <property type="term" value="P:secondary metabolite biosynthetic process"/>
    <property type="evidence" value="ECO:0007669"/>
    <property type="project" value="TreeGrafter"/>
</dbReference>
<keyword evidence="2" id="KW-0274">FAD</keyword>
<evidence type="ECO:0000259" key="4">
    <source>
        <dbReference type="Pfam" id="PF01494"/>
    </source>
</evidence>
<reference evidence="5" key="1">
    <citation type="journal article" date="2021" name="New Phytol.">
        <title>Evolutionary innovations through gain and loss of genes in the ectomycorrhizal Boletales.</title>
        <authorList>
            <person name="Wu G."/>
            <person name="Miyauchi S."/>
            <person name="Morin E."/>
            <person name="Kuo A."/>
            <person name="Drula E."/>
            <person name="Varga T."/>
            <person name="Kohler A."/>
            <person name="Feng B."/>
            <person name="Cao Y."/>
            <person name="Lipzen A."/>
            <person name="Daum C."/>
            <person name="Hundley H."/>
            <person name="Pangilinan J."/>
            <person name="Johnson J."/>
            <person name="Barry K."/>
            <person name="LaButti K."/>
            <person name="Ng V."/>
            <person name="Ahrendt S."/>
            <person name="Min B."/>
            <person name="Choi I.G."/>
            <person name="Park H."/>
            <person name="Plett J.M."/>
            <person name="Magnuson J."/>
            <person name="Spatafora J.W."/>
            <person name="Nagy L.G."/>
            <person name="Henrissat B."/>
            <person name="Grigoriev I.V."/>
            <person name="Yang Z.L."/>
            <person name="Xu J."/>
            <person name="Martin F.M."/>
        </authorList>
    </citation>
    <scope>NUCLEOTIDE SEQUENCE</scope>
    <source>
        <strain evidence="5">KKN 215</strain>
    </source>
</reference>
<evidence type="ECO:0000256" key="1">
    <source>
        <dbReference type="ARBA" id="ARBA00022630"/>
    </source>
</evidence>